<evidence type="ECO:0008006" key="4">
    <source>
        <dbReference type="Google" id="ProtNLM"/>
    </source>
</evidence>
<accession>A0ABX7V7H1</accession>
<dbReference type="Proteomes" id="UP000665025">
    <property type="component" value="Chromosome 1"/>
</dbReference>
<organism evidence="2 3">
    <name type="scientific">Pseudoalteromonas viridis</name>
    <dbReference type="NCBI Taxonomy" id="339617"/>
    <lineage>
        <taxon>Bacteria</taxon>
        <taxon>Pseudomonadati</taxon>
        <taxon>Pseudomonadota</taxon>
        <taxon>Gammaproteobacteria</taxon>
        <taxon>Alteromonadales</taxon>
        <taxon>Pseudoalteromonadaceae</taxon>
        <taxon>Pseudoalteromonas</taxon>
    </lineage>
</organism>
<feature type="region of interest" description="Disordered" evidence="1">
    <location>
        <begin position="45"/>
        <end position="76"/>
    </location>
</feature>
<evidence type="ECO:0000256" key="1">
    <source>
        <dbReference type="SAM" id="MobiDB-lite"/>
    </source>
</evidence>
<keyword evidence="3" id="KW-1185">Reference proteome</keyword>
<evidence type="ECO:0000313" key="2">
    <source>
        <dbReference type="EMBL" id="QTL35392.1"/>
    </source>
</evidence>
<dbReference type="PROSITE" id="PS51257">
    <property type="entry name" value="PROKAR_LIPOPROTEIN"/>
    <property type="match status" value="1"/>
</dbReference>
<proteinExistence type="predicted"/>
<gene>
    <name evidence="2" type="ORF">J5X90_18085</name>
</gene>
<feature type="compositionally biased region" description="Basic and acidic residues" evidence="1">
    <location>
        <begin position="50"/>
        <end position="64"/>
    </location>
</feature>
<dbReference type="EMBL" id="CP072425">
    <property type="protein sequence ID" value="QTL35392.1"/>
    <property type="molecule type" value="Genomic_DNA"/>
</dbReference>
<sequence length="76" mass="8297">MKYIIVPAIALSISACSSTGNTTAKNDGYKCEQVKTLGSSIPKKRCTTAEQRRAIREDSQDALRNHQTKGVLSEAR</sequence>
<dbReference type="RefSeq" id="WP_209052288.1">
    <property type="nucleotide sequence ID" value="NZ_CP072425.1"/>
</dbReference>
<protein>
    <recommendedName>
        <fullName evidence="4">Lipoprotein</fullName>
    </recommendedName>
</protein>
<name>A0ABX7V7H1_9GAMM</name>
<evidence type="ECO:0000313" key="3">
    <source>
        <dbReference type="Proteomes" id="UP000665025"/>
    </source>
</evidence>
<reference evidence="2 3" key="1">
    <citation type="submission" date="2021-03" db="EMBL/GenBank/DDBJ databases">
        <title>Complete Genome of Pseudoalteromonas viridis Strain BBR56, a new biocontrol bacterial candidate.</title>
        <authorList>
            <person name="Handayani D.P."/>
            <person name="Isnansetyo A."/>
            <person name="Istiqomah I."/>
            <person name="Jumina J."/>
        </authorList>
    </citation>
    <scope>NUCLEOTIDE SEQUENCE [LARGE SCALE GENOMIC DNA]</scope>
    <source>
        <strain evidence="2 3">BBR56</strain>
    </source>
</reference>